<name>A0A2S7YKW6_BEABA</name>
<dbReference type="CDD" id="cd20071">
    <property type="entry name" value="SET_SMYD"/>
    <property type="match status" value="1"/>
</dbReference>
<proteinExistence type="predicted"/>
<dbReference type="Gene3D" id="2.170.270.10">
    <property type="entry name" value="SET domain"/>
    <property type="match status" value="1"/>
</dbReference>
<evidence type="ECO:0000313" key="2">
    <source>
        <dbReference type="EMBL" id="PQK16831.1"/>
    </source>
</evidence>
<dbReference type="InterPro" id="IPR053185">
    <property type="entry name" value="SET_domain_protein"/>
</dbReference>
<dbReference type="PANTHER" id="PTHR47332">
    <property type="entry name" value="SET DOMAIN-CONTAINING PROTEIN 5"/>
    <property type="match status" value="1"/>
</dbReference>
<dbReference type="InterPro" id="IPR046341">
    <property type="entry name" value="SET_dom_sf"/>
</dbReference>
<dbReference type="PANTHER" id="PTHR47332:SF2">
    <property type="entry name" value="SET-6"/>
    <property type="match status" value="1"/>
</dbReference>
<dbReference type="AlphaFoldDB" id="A0A2S7YKW6"/>
<organism evidence="2 3">
    <name type="scientific">Beauveria bassiana</name>
    <name type="common">White muscardine disease fungus</name>
    <name type="synonym">Tritirachium shiotae</name>
    <dbReference type="NCBI Taxonomy" id="176275"/>
    <lineage>
        <taxon>Eukaryota</taxon>
        <taxon>Fungi</taxon>
        <taxon>Dikarya</taxon>
        <taxon>Ascomycota</taxon>
        <taxon>Pezizomycotina</taxon>
        <taxon>Sordariomycetes</taxon>
        <taxon>Hypocreomycetidae</taxon>
        <taxon>Hypocreales</taxon>
        <taxon>Cordycipitaceae</taxon>
        <taxon>Beauveria</taxon>
    </lineage>
</organism>
<evidence type="ECO:0000313" key="3">
    <source>
        <dbReference type="Proteomes" id="UP000237441"/>
    </source>
</evidence>
<sequence>MGFDCGFDIYPRLEATAVNKETYQQFLDEITHTYGDIYDREGRRTDGKVLSTSTDFDHSDRAYMWFMVGECPHMPSNPDRCNYFLRFSSKISGRLTTPAEPYIRGVHSIALRYFGSRVHFWHEMNETGDERQWGYYDWREVHDASRTLRELEAGQDWDPKKCVWEERQETTSMPSDTNLSPACGTSRLGLEPPLLSAALPRNGMEKNVYAIRPISATLARILSEAPIFKVRRDEPDHQVVDDQIVSALKSLDRDRQRAFFSLHNAYGKSHSPFLGIARTNVLPVGSEADEGGLFLEASRINHSCRHNVQNTWNENIRRLTIHALCDIEEGQEITISYLSRRMDYTERRRLLQTKFCFDSHREESDHRLSKIQAIHDVLGDLDPVTSDYNVELHLVRTILRLFEEEGIRNACVPKAYYDTF</sequence>
<gene>
    <name evidence="2" type="ORF">BB8028_0007g00340</name>
</gene>
<dbReference type="Proteomes" id="UP000237441">
    <property type="component" value="Unassembled WGS sequence"/>
</dbReference>
<dbReference type="InterPro" id="IPR001214">
    <property type="entry name" value="SET_dom"/>
</dbReference>
<evidence type="ECO:0000259" key="1">
    <source>
        <dbReference type="PROSITE" id="PS50280"/>
    </source>
</evidence>
<comment type="caution">
    <text evidence="2">The sequence shown here is derived from an EMBL/GenBank/DDBJ whole genome shotgun (WGS) entry which is preliminary data.</text>
</comment>
<accession>A0A2S7YKW6</accession>
<protein>
    <recommendedName>
        <fullName evidence="1">SET domain-containing protein</fullName>
    </recommendedName>
</protein>
<reference evidence="2 3" key="1">
    <citation type="submission" date="2016-07" db="EMBL/GenBank/DDBJ databases">
        <title>Comparative genomics of the entomopathogenic fungus Beauveria bassiana.</title>
        <authorList>
            <person name="Valero Jimenez C.A."/>
            <person name="Zwaan B.J."/>
            <person name="Van Kan J.A."/>
            <person name="Takken W."/>
            <person name="Debets A.J."/>
            <person name="Schoustra S.E."/>
            <person name="Koenraadt C.J."/>
        </authorList>
    </citation>
    <scope>NUCLEOTIDE SEQUENCE [LARGE SCALE GENOMIC DNA]</scope>
    <source>
        <strain evidence="2 3">ARSEF 8028</strain>
    </source>
</reference>
<dbReference type="OrthoDB" id="265717at2759"/>
<dbReference type="EMBL" id="JRHA01000007">
    <property type="protein sequence ID" value="PQK16831.1"/>
    <property type="molecule type" value="Genomic_DNA"/>
</dbReference>
<dbReference type="Pfam" id="PF00856">
    <property type="entry name" value="SET"/>
    <property type="match status" value="1"/>
</dbReference>
<dbReference type="SUPFAM" id="SSF82199">
    <property type="entry name" value="SET domain"/>
    <property type="match status" value="1"/>
</dbReference>
<feature type="domain" description="SET" evidence="1">
    <location>
        <begin position="192"/>
        <end position="338"/>
    </location>
</feature>
<dbReference type="PROSITE" id="PS50280">
    <property type="entry name" value="SET"/>
    <property type="match status" value="1"/>
</dbReference>